<dbReference type="PANTHER" id="PTHR43792">
    <property type="entry name" value="GNAT FAMILY, PUTATIVE (AFU_ORTHOLOGUE AFUA_3G00765)-RELATED-RELATED"/>
    <property type="match status" value="1"/>
</dbReference>
<dbReference type="RefSeq" id="WP_012385239.1">
    <property type="nucleotide sequence ID" value="NC_010581.1"/>
</dbReference>
<accession>B2IHA0</accession>
<evidence type="ECO:0000313" key="3">
    <source>
        <dbReference type="Proteomes" id="UP000001695"/>
    </source>
</evidence>
<evidence type="ECO:0000259" key="1">
    <source>
        <dbReference type="PROSITE" id="PS51186"/>
    </source>
</evidence>
<dbReference type="InterPro" id="IPR051531">
    <property type="entry name" value="N-acetyltransferase"/>
</dbReference>
<dbReference type="Gene3D" id="3.40.630.30">
    <property type="match status" value="1"/>
</dbReference>
<dbReference type="PANTHER" id="PTHR43792:SF1">
    <property type="entry name" value="N-ACETYLTRANSFERASE DOMAIN-CONTAINING PROTEIN"/>
    <property type="match status" value="1"/>
</dbReference>
<dbReference type="Proteomes" id="UP000001695">
    <property type="component" value="Chromosome"/>
</dbReference>
<dbReference type="eggNOG" id="COG1670">
    <property type="taxonomic scope" value="Bacteria"/>
</dbReference>
<organism evidence="2 3">
    <name type="scientific">Beijerinckia indica subsp. indica (strain ATCC 9039 / DSM 1715 / NCIMB 8712)</name>
    <dbReference type="NCBI Taxonomy" id="395963"/>
    <lineage>
        <taxon>Bacteria</taxon>
        <taxon>Pseudomonadati</taxon>
        <taxon>Pseudomonadota</taxon>
        <taxon>Alphaproteobacteria</taxon>
        <taxon>Hyphomicrobiales</taxon>
        <taxon>Beijerinckiaceae</taxon>
        <taxon>Beijerinckia</taxon>
    </lineage>
</organism>
<name>B2IHA0_BEII9</name>
<protein>
    <submittedName>
        <fullName evidence="2">GCN5-related N-acetyltransferase</fullName>
    </submittedName>
</protein>
<keyword evidence="3" id="KW-1185">Reference proteome</keyword>
<dbReference type="STRING" id="395963.Bind_2268"/>
<dbReference type="PROSITE" id="PS51186">
    <property type="entry name" value="GNAT"/>
    <property type="match status" value="1"/>
</dbReference>
<evidence type="ECO:0000313" key="2">
    <source>
        <dbReference type="EMBL" id="ACB95885.1"/>
    </source>
</evidence>
<sequence>MEVRLLSKRLILRSWEERDRQPFAEMSADASVMEYLLPLPSRDASDAWINCQLAHLAEHGFCFWAVETREGGAFVGAVGLLRVSYDAHFTPAVEVGWRIARAFWGLGYAPEAANAAIRFGFETLQLPEIVANTVPNNQKSRRVMEKVAMSYNPNDDFNHPHVPEEHPLQYQVLYRLSRARWLSLTASSDI</sequence>
<keyword evidence="2" id="KW-0808">Transferase</keyword>
<dbReference type="EMBL" id="CP001016">
    <property type="protein sequence ID" value="ACB95885.1"/>
    <property type="molecule type" value="Genomic_DNA"/>
</dbReference>
<dbReference type="OrthoDB" id="6293260at2"/>
<dbReference type="KEGG" id="bid:Bind_2268"/>
<dbReference type="SUPFAM" id="SSF55729">
    <property type="entry name" value="Acyl-CoA N-acyltransferases (Nat)"/>
    <property type="match status" value="1"/>
</dbReference>
<dbReference type="InterPro" id="IPR000182">
    <property type="entry name" value="GNAT_dom"/>
</dbReference>
<dbReference type="Pfam" id="PF13302">
    <property type="entry name" value="Acetyltransf_3"/>
    <property type="match status" value="1"/>
</dbReference>
<dbReference type="AlphaFoldDB" id="B2IHA0"/>
<proteinExistence type="predicted"/>
<reference evidence="3" key="1">
    <citation type="submission" date="2008-03" db="EMBL/GenBank/DDBJ databases">
        <title>Complete sequence of chromosome of Beijerinckia indica subsp. indica ATCC 9039.</title>
        <authorList>
            <consortium name="US DOE Joint Genome Institute"/>
            <person name="Copeland A."/>
            <person name="Lucas S."/>
            <person name="Lapidus A."/>
            <person name="Glavina del Rio T."/>
            <person name="Dalin E."/>
            <person name="Tice H."/>
            <person name="Bruce D."/>
            <person name="Goodwin L."/>
            <person name="Pitluck S."/>
            <person name="LaButti K."/>
            <person name="Schmutz J."/>
            <person name="Larimer F."/>
            <person name="Land M."/>
            <person name="Hauser L."/>
            <person name="Kyrpides N."/>
            <person name="Mikhailova N."/>
            <person name="Dunfield P.F."/>
            <person name="Dedysh S.N."/>
            <person name="Liesack W."/>
            <person name="Saw J.H."/>
            <person name="Alam M."/>
            <person name="Chen Y."/>
            <person name="Murrell J.C."/>
            <person name="Richardson P."/>
        </authorList>
    </citation>
    <scope>NUCLEOTIDE SEQUENCE [LARGE SCALE GENOMIC DNA]</scope>
    <source>
        <strain evidence="3">ATCC 9039 / DSM 1715 / NCIMB 8712</strain>
    </source>
</reference>
<feature type="domain" description="N-acetyltransferase" evidence="1">
    <location>
        <begin position="10"/>
        <end position="169"/>
    </location>
</feature>
<dbReference type="HOGENOM" id="CLU_013985_3_1_5"/>
<dbReference type="InterPro" id="IPR016181">
    <property type="entry name" value="Acyl_CoA_acyltransferase"/>
</dbReference>
<dbReference type="GO" id="GO:0016747">
    <property type="term" value="F:acyltransferase activity, transferring groups other than amino-acyl groups"/>
    <property type="evidence" value="ECO:0007669"/>
    <property type="project" value="InterPro"/>
</dbReference>
<gene>
    <name evidence="2" type="ordered locus">Bind_2268</name>
</gene>
<reference evidence="2 3" key="2">
    <citation type="journal article" date="2010" name="J. Bacteriol.">
        <title>Complete genome sequence of Beijerinckia indica subsp. indica.</title>
        <authorList>
            <person name="Tamas I."/>
            <person name="Dedysh S.N."/>
            <person name="Liesack W."/>
            <person name="Stott M.B."/>
            <person name="Alam M."/>
            <person name="Murrell J.C."/>
            <person name="Dunfield P.F."/>
        </authorList>
    </citation>
    <scope>NUCLEOTIDE SEQUENCE [LARGE SCALE GENOMIC DNA]</scope>
    <source>
        <strain evidence="3">ATCC 9039 / DSM 1715 / NCIMB 8712</strain>
    </source>
</reference>